<dbReference type="Pfam" id="PF01323">
    <property type="entry name" value="DSBA"/>
    <property type="match status" value="1"/>
</dbReference>
<feature type="domain" description="DSBA-like thioredoxin" evidence="1">
    <location>
        <begin position="7"/>
        <end position="214"/>
    </location>
</feature>
<dbReference type="EMBL" id="BAAAPH010000016">
    <property type="protein sequence ID" value="GAA1585952.1"/>
    <property type="molecule type" value="Genomic_DNA"/>
</dbReference>
<dbReference type="CDD" id="cd03024">
    <property type="entry name" value="DsbA_FrnE"/>
    <property type="match status" value="1"/>
</dbReference>
<evidence type="ECO:0000313" key="3">
    <source>
        <dbReference type="Proteomes" id="UP001501705"/>
    </source>
</evidence>
<organism evidence="2 3">
    <name type="scientific">Kribbella hippodromi</name>
    <dbReference type="NCBI Taxonomy" id="434347"/>
    <lineage>
        <taxon>Bacteria</taxon>
        <taxon>Bacillati</taxon>
        <taxon>Actinomycetota</taxon>
        <taxon>Actinomycetes</taxon>
        <taxon>Propionibacteriales</taxon>
        <taxon>Kribbellaceae</taxon>
        <taxon>Kribbella</taxon>
    </lineage>
</organism>
<name>A0ABN2DUV8_9ACTN</name>
<reference evidence="2 3" key="1">
    <citation type="journal article" date="2019" name="Int. J. Syst. Evol. Microbiol.">
        <title>The Global Catalogue of Microorganisms (GCM) 10K type strain sequencing project: providing services to taxonomists for standard genome sequencing and annotation.</title>
        <authorList>
            <consortium name="The Broad Institute Genomics Platform"/>
            <consortium name="The Broad Institute Genome Sequencing Center for Infectious Disease"/>
            <person name="Wu L."/>
            <person name="Ma J."/>
        </authorList>
    </citation>
    <scope>NUCLEOTIDE SEQUENCE [LARGE SCALE GENOMIC DNA]</scope>
    <source>
        <strain evidence="2 3">JCM 15572</strain>
    </source>
</reference>
<dbReference type="Proteomes" id="UP001501705">
    <property type="component" value="Unassembled WGS sequence"/>
</dbReference>
<dbReference type="InterPro" id="IPR001853">
    <property type="entry name" value="DSBA-like_thioredoxin_dom"/>
</dbReference>
<evidence type="ECO:0000259" key="1">
    <source>
        <dbReference type="Pfam" id="PF01323"/>
    </source>
</evidence>
<dbReference type="PANTHER" id="PTHR13887">
    <property type="entry name" value="GLUTATHIONE S-TRANSFERASE KAPPA"/>
    <property type="match status" value="1"/>
</dbReference>
<dbReference type="Gene3D" id="3.40.30.10">
    <property type="entry name" value="Glutaredoxin"/>
    <property type="match status" value="1"/>
</dbReference>
<gene>
    <name evidence="2" type="ORF">GCM10009804_47630</name>
</gene>
<protein>
    <submittedName>
        <fullName evidence="2">DsbA family oxidoreductase</fullName>
    </submittedName>
</protein>
<dbReference type="InterPro" id="IPR036249">
    <property type="entry name" value="Thioredoxin-like_sf"/>
</dbReference>
<comment type="caution">
    <text evidence="2">The sequence shown here is derived from an EMBL/GenBank/DDBJ whole genome shotgun (WGS) entry which is preliminary data.</text>
</comment>
<dbReference type="SUPFAM" id="SSF52833">
    <property type="entry name" value="Thioredoxin-like"/>
    <property type="match status" value="1"/>
</dbReference>
<accession>A0ABN2DUV8</accession>
<dbReference type="PANTHER" id="PTHR13887:SF41">
    <property type="entry name" value="THIOREDOXIN SUPERFAMILY PROTEIN"/>
    <property type="match status" value="1"/>
</dbReference>
<keyword evidence="3" id="KW-1185">Reference proteome</keyword>
<proteinExistence type="predicted"/>
<evidence type="ECO:0000313" key="2">
    <source>
        <dbReference type="EMBL" id="GAA1585952.1"/>
    </source>
</evidence>
<sequence>MPSDMRIDVWSDVVCPWCYIGKRRLEAALAASGDTATIVWHSFQLDPSSTNDDPRDLATRLGEKYGRGREWGLQANAQVTEVAAEDGLEYHLDQAKPVNTVDAHRLLHLALHLAESGEVPTDTQGRLKERLLKAYFTDGLPVGDHATLLELATEVGLPADKARAVLDSTTYADDVAADQAQAVAYGANGVPFFVIDEKYGVSGAQPVEVFQEALRRANADRKPVTLITAPGATTDGDAACGPDGCPI</sequence>